<proteinExistence type="predicted"/>
<evidence type="ECO:0000259" key="4">
    <source>
        <dbReference type="PROSITE" id="PS50995"/>
    </source>
</evidence>
<evidence type="ECO:0000313" key="5">
    <source>
        <dbReference type="EMBL" id="PWJ45009.1"/>
    </source>
</evidence>
<evidence type="ECO:0000313" key="6">
    <source>
        <dbReference type="Proteomes" id="UP000245535"/>
    </source>
</evidence>
<protein>
    <submittedName>
        <fullName evidence="5">DNA-binding MarR family transcriptional regulator</fullName>
    </submittedName>
</protein>
<comment type="caution">
    <text evidence="5">The sequence shown here is derived from an EMBL/GenBank/DDBJ whole genome shotgun (WGS) entry which is preliminary data.</text>
</comment>
<reference evidence="5 6" key="1">
    <citation type="submission" date="2018-03" db="EMBL/GenBank/DDBJ databases">
        <title>Genomic Encyclopedia of Archaeal and Bacterial Type Strains, Phase II (KMG-II): from individual species to whole genera.</title>
        <authorList>
            <person name="Goeker M."/>
        </authorList>
    </citation>
    <scope>NUCLEOTIDE SEQUENCE [LARGE SCALE GENOMIC DNA]</scope>
    <source>
        <strain evidence="5 6">DSM 28229</strain>
    </source>
</reference>
<organism evidence="5 6">
    <name type="scientific">Sediminitomix flava</name>
    <dbReference type="NCBI Taxonomy" id="379075"/>
    <lineage>
        <taxon>Bacteria</taxon>
        <taxon>Pseudomonadati</taxon>
        <taxon>Bacteroidota</taxon>
        <taxon>Cytophagia</taxon>
        <taxon>Cytophagales</taxon>
        <taxon>Flammeovirgaceae</taxon>
        <taxon>Sediminitomix</taxon>
    </lineage>
</organism>
<dbReference type="Proteomes" id="UP000245535">
    <property type="component" value="Unassembled WGS sequence"/>
</dbReference>
<dbReference type="InterPro" id="IPR036390">
    <property type="entry name" value="WH_DNA-bd_sf"/>
</dbReference>
<keyword evidence="1" id="KW-0805">Transcription regulation</keyword>
<dbReference type="GO" id="GO:0003700">
    <property type="term" value="F:DNA-binding transcription factor activity"/>
    <property type="evidence" value="ECO:0007669"/>
    <property type="project" value="InterPro"/>
</dbReference>
<dbReference type="GO" id="GO:0006950">
    <property type="term" value="P:response to stress"/>
    <property type="evidence" value="ECO:0007669"/>
    <property type="project" value="TreeGrafter"/>
</dbReference>
<dbReference type="GO" id="GO:0003677">
    <property type="term" value="F:DNA binding"/>
    <property type="evidence" value="ECO:0007669"/>
    <property type="project" value="UniProtKB-KW"/>
</dbReference>
<evidence type="ECO:0000256" key="2">
    <source>
        <dbReference type="ARBA" id="ARBA00023125"/>
    </source>
</evidence>
<dbReference type="InterPro" id="IPR000835">
    <property type="entry name" value="HTH_MarR-typ"/>
</dbReference>
<evidence type="ECO:0000256" key="3">
    <source>
        <dbReference type="ARBA" id="ARBA00023163"/>
    </source>
</evidence>
<gene>
    <name evidence="5" type="ORF">BC781_1011407</name>
</gene>
<dbReference type="PANTHER" id="PTHR33164">
    <property type="entry name" value="TRANSCRIPTIONAL REGULATOR, MARR FAMILY"/>
    <property type="match status" value="1"/>
</dbReference>
<feature type="domain" description="HTH marR-type" evidence="4">
    <location>
        <begin position="33"/>
        <end position="166"/>
    </location>
</feature>
<accession>A0A315ZIH3</accession>
<dbReference type="InterPro" id="IPR039422">
    <property type="entry name" value="MarR/SlyA-like"/>
</dbReference>
<dbReference type="AlphaFoldDB" id="A0A315ZIH3"/>
<dbReference type="Pfam" id="PF22381">
    <property type="entry name" value="Staph_reg_Sar_Rot"/>
    <property type="match status" value="1"/>
</dbReference>
<dbReference type="Gene3D" id="1.10.10.10">
    <property type="entry name" value="Winged helix-like DNA-binding domain superfamily/Winged helix DNA-binding domain"/>
    <property type="match status" value="1"/>
</dbReference>
<sequence>MIMSDTKKSDLQTEDKSARIEYRIQTTNFKTPQMKAMFEILVTANAITSRHNSFLKPYNLSTQQYNILRMLRGSFPSALTIHDINDRMIDRSPNTTRMIDKLLPRDLVTRYRSDSDRRVVYVEITEKGLNLLVEIDKELGTFKKFLDNINVEEAEQLSVILTKLRSANIGDF</sequence>
<dbReference type="InterPro" id="IPR055166">
    <property type="entry name" value="Transc_reg_Sar_Rot_HTH"/>
</dbReference>
<dbReference type="SMART" id="SM00347">
    <property type="entry name" value="HTH_MARR"/>
    <property type="match status" value="1"/>
</dbReference>
<keyword evidence="6" id="KW-1185">Reference proteome</keyword>
<name>A0A315ZIH3_SEDFL</name>
<keyword evidence="2 5" id="KW-0238">DNA-binding</keyword>
<dbReference type="PRINTS" id="PR00598">
    <property type="entry name" value="HTHMARR"/>
</dbReference>
<evidence type="ECO:0000256" key="1">
    <source>
        <dbReference type="ARBA" id="ARBA00023015"/>
    </source>
</evidence>
<dbReference type="PROSITE" id="PS50995">
    <property type="entry name" value="HTH_MARR_2"/>
    <property type="match status" value="1"/>
</dbReference>
<dbReference type="EMBL" id="QGDO01000001">
    <property type="protein sequence ID" value="PWJ45009.1"/>
    <property type="molecule type" value="Genomic_DNA"/>
</dbReference>
<keyword evidence="3" id="KW-0804">Transcription</keyword>
<dbReference type="InterPro" id="IPR036388">
    <property type="entry name" value="WH-like_DNA-bd_sf"/>
</dbReference>
<dbReference type="PANTHER" id="PTHR33164:SF101">
    <property type="entry name" value="TRANSCRIPTIONAL REPRESSOR MPRA"/>
    <property type="match status" value="1"/>
</dbReference>
<dbReference type="SUPFAM" id="SSF46785">
    <property type="entry name" value="Winged helix' DNA-binding domain"/>
    <property type="match status" value="1"/>
</dbReference>